<dbReference type="EMBL" id="LAZR01030298">
    <property type="protein sequence ID" value="KKL57041.1"/>
    <property type="molecule type" value="Genomic_DNA"/>
</dbReference>
<feature type="non-terminal residue" evidence="6">
    <location>
        <position position="109"/>
    </location>
</feature>
<dbReference type="InterPro" id="IPR014016">
    <property type="entry name" value="UvrD-like_ATP-bd"/>
</dbReference>
<sequence>METPEETVRLWHEIRKNLREFCERESSAVFKPYLKIFSLVFDQFQALSSNDNLVFLQELNTHAHTLIDDEKFSVAELYYRIATRLRHYLIDEFQDTNGLQWKNIFPMVE</sequence>
<evidence type="ECO:0000256" key="3">
    <source>
        <dbReference type="ARBA" id="ARBA00022806"/>
    </source>
</evidence>
<keyword evidence="2" id="KW-0378">Hydrolase</keyword>
<evidence type="ECO:0000259" key="5">
    <source>
        <dbReference type="Pfam" id="PF00580"/>
    </source>
</evidence>
<dbReference type="Gene3D" id="3.40.50.300">
    <property type="entry name" value="P-loop containing nucleotide triphosphate hydrolases"/>
    <property type="match status" value="1"/>
</dbReference>
<evidence type="ECO:0000256" key="1">
    <source>
        <dbReference type="ARBA" id="ARBA00022741"/>
    </source>
</evidence>
<gene>
    <name evidence="6" type="ORF">LCGC14_2239420</name>
</gene>
<evidence type="ECO:0000256" key="4">
    <source>
        <dbReference type="ARBA" id="ARBA00022840"/>
    </source>
</evidence>
<dbReference type="GO" id="GO:0005524">
    <property type="term" value="F:ATP binding"/>
    <property type="evidence" value="ECO:0007669"/>
    <property type="project" value="UniProtKB-KW"/>
</dbReference>
<dbReference type="GO" id="GO:0004386">
    <property type="term" value="F:helicase activity"/>
    <property type="evidence" value="ECO:0007669"/>
    <property type="project" value="UniProtKB-KW"/>
</dbReference>
<evidence type="ECO:0000313" key="6">
    <source>
        <dbReference type="EMBL" id="KKL57041.1"/>
    </source>
</evidence>
<dbReference type="Pfam" id="PF00580">
    <property type="entry name" value="UvrD-helicase"/>
    <property type="match status" value="1"/>
</dbReference>
<proteinExistence type="predicted"/>
<protein>
    <recommendedName>
        <fullName evidence="5">UvrD-like helicase ATP-binding domain-containing protein</fullName>
    </recommendedName>
</protein>
<feature type="domain" description="UvrD-like helicase ATP-binding" evidence="5">
    <location>
        <begin position="30"/>
        <end position="102"/>
    </location>
</feature>
<dbReference type="GO" id="GO:0016787">
    <property type="term" value="F:hydrolase activity"/>
    <property type="evidence" value="ECO:0007669"/>
    <property type="project" value="UniProtKB-KW"/>
</dbReference>
<comment type="caution">
    <text evidence="6">The sequence shown here is derived from an EMBL/GenBank/DDBJ whole genome shotgun (WGS) entry which is preliminary data.</text>
</comment>
<dbReference type="InterPro" id="IPR027417">
    <property type="entry name" value="P-loop_NTPase"/>
</dbReference>
<evidence type="ECO:0000256" key="2">
    <source>
        <dbReference type="ARBA" id="ARBA00022801"/>
    </source>
</evidence>
<organism evidence="6">
    <name type="scientific">marine sediment metagenome</name>
    <dbReference type="NCBI Taxonomy" id="412755"/>
    <lineage>
        <taxon>unclassified sequences</taxon>
        <taxon>metagenomes</taxon>
        <taxon>ecological metagenomes</taxon>
    </lineage>
</organism>
<dbReference type="AlphaFoldDB" id="A0A0F9DTG9"/>
<keyword evidence="4" id="KW-0067">ATP-binding</keyword>
<name>A0A0F9DTG9_9ZZZZ</name>
<keyword evidence="1" id="KW-0547">Nucleotide-binding</keyword>
<reference evidence="6" key="1">
    <citation type="journal article" date="2015" name="Nature">
        <title>Complex archaea that bridge the gap between prokaryotes and eukaryotes.</title>
        <authorList>
            <person name="Spang A."/>
            <person name="Saw J.H."/>
            <person name="Jorgensen S.L."/>
            <person name="Zaremba-Niedzwiedzka K."/>
            <person name="Martijn J."/>
            <person name="Lind A.E."/>
            <person name="van Eijk R."/>
            <person name="Schleper C."/>
            <person name="Guy L."/>
            <person name="Ettema T.J."/>
        </authorList>
    </citation>
    <scope>NUCLEOTIDE SEQUENCE</scope>
</reference>
<accession>A0A0F9DTG9</accession>
<keyword evidence="3" id="KW-0347">Helicase</keyword>
<dbReference type="SUPFAM" id="SSF52540">
    <property type="entry name" value="P-loop containing nucleoside triphosphate hydrolases"/>
    <property type="match status" value="1"/>
</dbReference>